<dbReference type="GO" id="GO:0003824">
    <property type="term" value="F:catalytic activity"/>
    <property type="evidence" value="ECO:0007669"/>
    <property type="project" value="InterPro"/>
</dbReference>
<dbReference type="InterPro" id="IPR005135">
    <property type="entry name" value="Endo/exonuclease/phosphatase"/>
</dbReference>
<dbReference type="AlphaFoldDB" id="A0A1B0BL26"/>
<dbReference type="SUPFAM" id="SSF56219">
    <property type="entry name" value="DNase I-like"/>
    <property type="match status" value="1"/>
</dbReference>
<dbReference type="EnsemblMetazoa" id="GPPI033498-RA">
    <property type="protein sequence ID" value="GPPI033498-PA"/>
    <property type="gene ID" value="GPPI033498"/>
</dbReference>
<dbReference type="VEuPathDB" id="VectorBase:GPPI033498"/>
<protein>
    <recommendedName>
        <fullName evidence="2">Endonuclease/exonuclease/phosphatase domain-containing protein</fullName>
    </recommendedName>
</protein>
<evidence type="ECO:0000313" key="3">
    <source>
        <dbReference type="EnsemblMetazoa" id="GPPI033498-PA"/>
    </source>
</evidence>
<evidence type="ECO:0000259" key="2">
    <source>
        <dbReference type="Pfam" id="PF14529"/>
    </source>
</evidence>
<feature type="region of interest" description="Disordered" evidence="1">
    <location>
        <begin position="65"/>
        <end position="88"/>
    </location>
</feature>
<organism evidence="3 4">
    <name type="scientific">Glossina palpalis gambiensis</name>
    <dbReference type="NCBI Taxonomy" id="67801"/>
    <lineage>
        <taxon>Eukaryota</taxon>
        <taxon>Metazoa</taxon>
        <taxon>Ecdysozoa</taxon>
        <taxon>Arthropoda</taxon>
        <taxon>Hexapoda</taxon>
        <taxon>Insecta</taxon>
        <taxon>Pterygota</taxon>
        <taxon>Neoptera</taxon>
        <taxon>Endopterygota</taxon>
        <taxon>Diptera</taxon>
        <taxon>Brachycera</taxon>
        <taxon>Muscomorpha</taxon>
        <taxon>Hippoboscoidea</taxon>
        <taxon>Glossinidae</taxon>
        <taxon>Glossina</taxon>
    </lineage>
</organism>
<reference evidence="4" key="1">
    <citation type="submission" date="2015-01" db="EMBL/GenBank/DDBJ databases">
        <authorList>
            <person name="Aksoy S."/>
            <person name="Warren W."/>
            <person name="Wilson R.K."/>
        </authorList>
    </citation>
    <scope>NUCLEOTIDE SEQUENCE [LARGE SCALE GENOMIC DNA]</scope>
    <source>
        <strain evidence="4">IAEA</strain>
    </source>
</reference>
<dbReference type="Proteomes" id="UP000092460">
    <property type="component" value="Unassembled WGS sequence"/>
</dbReference>
<feature type="domain" description="Endonuclease/exonuclease/phosphatase" evidence="2">
    <location>
        <begin position="406"/>
        <end position="474"/>
    </location>
</feature>
<feature type="region of interest" description="Disordered" evidence="1">
    <location>
        <begin position="100"/>
        <end position="142"/>
    </location>
</feature>
<feature type="compositionally biased region" description="Acidic residues" evidence="1">
    <location>
        <begin position="65"/>
        <end position="84"/>
    </location>
</feature>
<feature type="compositionally biased region" description="Basic residues" evidence="1">
    <location>
        <begin position="226"/>
        <end position="237"/>
    </location>
</feature>
<feature type="region of interest" description="Disordered" evidence="1">
    <location>
        <begin position="226"/>
        <end position="273"/>
    </location>
</feature>
<dbReference type="Pfam" id="PF14529">
    <property type="entry name" value="Exo_endo_phos_2"/>
    <property type="match status" value="1"/>
</dbReference>
<accession>A0A1B0BL26</accession>
<evidence type="ECO:0000313" key="4">
    <source>
        <dbReference type="Proteomes" id="UP000092460"/>
    </source>
</evidence>
<proteinExistence type="predicted"/>
<name>A0A1B0BL26_9MUSC</name>
<sequence length="508" mass="57941">MYSNVTIKDFQSLEATVTALVAENRALDEIYKKLAERSNFLLHENNNLKAQKNELENKVKRLEKLEEEDTENDNDMQFSNDEDEDPKKVTRAAKSMMNVHKKNRNDGPGGSMQQKSSQNNEGKVLDSNNKTSEVKTNTKTRKHAPAIKSYNINVKLITSDLKKILNHNNFSLKLANKNMTVIIVFSYEDHCKVVSHLQKLKYKYYTYTPVEAKPYTINSVFQKHTMRRKPHNGRSKNPKGAPSEVRKLLHRRPCGQRQKMSSPSAIRKQTKKKTAASRDIKSCEWCFLLGLFQAEKQTQCALQAFETLDVEYKKHLGKDFLSCLQLVASFKEEYNKIQDKEDKTRAFIFLNTHKPDVLLLAEHKLSPKHKIAFDNYTIYRQKRQNARGGGTAHRTYGCQAKATELTVAALYQKPKKSLLSNDLDQLESLNADGEIVMGADLNAKHTAWGGTEINTKGRKLHDWVTNSANPLSANRNVTSVDIDQAIDHINLAFKCTHQSRKSELETGL</sequence>
<dbReference type="EMBL" id="JXJN01016185">
    <property type="status" value="NOT_ANNOTATED_CDS"/>
    <property type="molecule type" value="Genomic_DNA"/>
</dbReference>
<dbReference type="InterPro" id="IPR036691">
    <property type="entry name" value="Endo/exonu/phosph_ase_sf"/>
</dbReference>
<keyword evidence="4" id="KW-1185">Reference proteome</keyword>
<feature type="compositionally biased region" description="Polar residues" evidence="1">
    <location>
        <begin position="111"/>
        <end position="137"/>
    </location>
</feature>
<reference evidence="3" key="2">
    <citation type="submission" date="2020-05" db="UniProtKB">
        <authorList>
            <consortium name="EnsemblMetazoa"/>
        </authorList>
    </citation>
    <scope>IDENTIFICATION</scope>
    <source>
        <strain evidence="3">IAEA</strain>
    </source>
</reference>
<dbReference type="STRING" id="67801.A0A1B0BL26"/>
<dbReference type="Gene3D" id="3.60.10.10">
    <property type="entry name" value="Endonuclease/exonuclease/phosphatase"/>
    <property type="match status" value="1"/>
</dbReference>
<evidence type="ECO:0000256" key="1">
    <source>
        <dbReference type="SAM" id="MobiDB-lite"/>
    </source>
</evidence>